<evidence type="ECO:0000313" key="2">
    <source>
        <dbReference type="Proteomes" id="UP000789342"/>
    </source>
</evidence>
<evidence type="ECO:0000313" key="1">
    <source>
        <dbReference type="EMBL" id="CAG8756916.1"/>
    </source>
</evidence>
<dbReference type="Proteomes" id="UP000789342">
    <property type="component" value="Unassembled WGS sequence"/>
</dbReference>
<dbReference type="EMBL" id="CAJVPV010038563">
    <property type="protein sequence ID" value="CAG8756916.1"/>
    <property type="molecule type" value="Genomic_DNA"/>
</dbReference>
<proteinExistence type="predicted"/>
<feature type="non-terminal residue" evidence="1">
    <location>
        <position position="1"/>
    </location>
</feature>
<reference evidence="1" key="1">
    <citation type="submission" date="2021-06" db="EMBL/GenBank/DDBJ databases">
        <authorList>
            <person name="Kallberg Y."/>
            <person name="Tangrot J."/>
            <person name="Rosling A."/>
        </authorList>
    </citation>
    <scope>NUCLEOTIDE SEQUENCE</scope>
    <source>
        <strain evidence="1">CL551</strain>
    </source>
</reference>
<name>A0A9N9NP85_9GLOM</name>
<dbReference type="AlphaFoldDB" id="A0A9N9NP85"/>
<sequence length="52" mass="6239">MSYLKRSLNIGLDDKLPFVDVDKRFQMFYLKRSLNIGLDDKLPFVDVDKRFQ</sequence>
<organism evidence="1 2">
    <name type="scientific">Acaulospora morrowiae</name>
    <dbReference type="NCBI Taxonomy" id="94023"/>
    <lineage>
        <taxon>Eukaryota</taxon>
        <taxon>Fungi</taxon>
        <taxon>Fungi incertae sedis</taxon>
        <taxon>Mucoromycota</taxon>
        <taxon>Glomeromycotina</taxon>
        <taxon>Glomeromycetes</taxon>
        <taxon>Diversisporales</taxon>
        <taxon>Acaulosporaceae</taxon>
        <taxon>Acaulospora</taxon>
    </lineage>
</organism>
<protein>
    <submittedName>
        <fullName evidence="1">9152_t:CDS:1</fullName>
    </submittedName>
</protein>
<gene>
    <name evidence="1" type="ORF">AMORRO_LOCUS15662</name>
</gene>
<accession>A0A9N9NP85</accession>
<comment type="caution">
    <text evidence="1">The sequence shown here is derived from an EMBL/GenBank/DDBJ whole genome shotgun (WGS) entry which is preliminary data.</text>
</comment>
<keyword evidence="2" id="KW-1185">Reference proteome</keyword>